<keyword evidence="3" id="KW-1185">Reference proteome</keyword>
<feature type="compositionally biased region" description="Polar residues" evidence="1">
    <location>
        <begin position="199"/>
        <end position="221"/>
    </location>
</feature>
<organism evidence="2 3">
    <name type="scientific">Mixia osmundae (strain CBS 9802 / IAM 14324 / JCM 22182 / KY 12970)</name>
    <dbReference type="NCBI Taxonomy" id="764103"/>
    <lineage>
        <taxon>Eukaryota</taxon>
        <taxon>Fungi</taxon>
        <taxon>Dikarya</taxon>
        <taxon>Basidiomycota</taxon>
        <taxon>Pucciniomycotina</taxon>
        <taxon>Mixiomycetes</taxon>
        <taxon>Mixiales</taxon>
        <taxon>Mixiaceae</taxon>
        <taxon>Mixia</taxon>
    </lineage>
</organism>
<evidence type="ECO:0000313" key="3">
    <source>
        <dbReference type="Proteomes" id="UP000009131"/>
    </source>
</evidence>
<feature type="region of interest" description="Disordered" evidence="1">
    <location>
        <begin position="175"/>
        <end position="258"/>
    </location>
</feature>
<protein>
    <submittedName>
        <fullName evidence="2">Uncharacterized protein</fullName>
    </submittedName>
</protein>
<dbReference type="InParanoid" id="G7DWM5"/>
<feature type="region of interest" description="Disordered" evidence="1">
    <location>
        <begin position="62"/>
        <end position="105"/>
    </location>
</feature>
<gene>
    <name evidence="2" type="primary">Mo01640</name>
    <name evidence="2" type="ORF">E5Q_01640</name>
</gene>
<feature type="compositionally biased region" description="Polar residues" evidence="1">
    <location>
        <begin position="177"/>
        <end position="189"/>
    </location>
</feature>
<dbReference type="Proteomes" id="UP000009131">
    <property type="component" value="Unassembled WGS sequence"/>
</dbReference>
<dbReference type="AlphaFoldDB" id="G7DWM5"/>
<reference evidence="2 3" key="1">
    <citation type="journal article" date="2011" name="J. Gen. Appl. Microbiol.">
        <title>Draft genome sequencing of the enigmatic basidiomycete Mixia osmundae.</title>
        <authorList>
            <person name="Nishida H."/>
            <person name="Nagatsuka Y."/>
            <person name="Sugiyama J."/>
        </authorList>
    </citation>
    <scope>NUCLEOTIDE SEQUENCE [LARGE SCALE GENOMIC DNA]</scope>
    <source>
        <strain evidence="3">CBS 9802 / IAM 14324 / JCM 22182 / KY 12970</strain>
    </source>
</reference>
<accession>G7DWM5</accession>
<name>G7DWM5_MIXOS</name>
<feature type="compositionally biased region" description="Polar residues" evidence="1">
    <location>
        <begin position="71"/>
        <end position="89"/>
    </location>
</feature>
<dbReference type="EMBL" id="BABT02000052">
    <property type="protein sequence ID" value="GAA94985.1"/>
    <property type="molecule type" value="Genomic_DNA"/>
</dbReference>
<proteinExistence type="predicted"/>
<dbReference type="HOGENOM" id="CLU_612632_0_0_1"/>
<reference evidence="2 3" key="2">
    <citation type="journal article" date="2012" name="Open Biol.">
        <title>Characteristics of nucleosomes and linker DNA regions on the genome of the basidiomycete Mixia osmundae revealed by mono- and dinucleosome mapping.</title>
        <authorList>
            <person name="Nishida H."/>
            <person name="Kondo S."/>
            <person name="Matsumoto T."/>
            <person name="Suzuki Y."/>
            <person name="Yoshikawa H."/>
            <person name="Taylor T.D."/>
            <person name="Sugiyama J."/>
        </authorList>
    </citation>
    <scope>NUCLEOTIDE SEQUENCE [LARGE SCALE GENOMIC DNA]</scope>
    <source>
        <strain evidence="3">CBS 9802 / IAM 14324 / JCM 22182 / KY 12970</strain>
    </source>
</reference>
<evidence type="ECO:0000313" key="2">
    <source>
        <dbReference type="EMBL" id="GAA94985.1"/>
    </source>
</evidence>
<sequence length="458" mass="49273">MSSATVCSYGNMADGTIMLLDLQDFGSHQRSDSAATVQAKPLIHSIHARTASDESLGSLSSASFRSTSSLGTPSATQTSSSEECNTSLTSDDEDDASSPVHNKFLPGLTGPGVSWRAAWVEDGTDDDDNLSGVPQKSSQGTYFDLVDHLDKYGDDVSASDQPILVEILPRLSRASVDEQSGSATPTHYQSEFVRPSMRPRSNTASGASSPLRSVSASAVPTTSPPLRPAPILRRAKTASELRAGASDDSPSKPKEVSFFLPPRPAYLRKRPSKLNCQAGPAINIIGASEDGEPDVPGDEDYFSDVDTAQKARRRYPRTPTVHTFTSQADGHSAQSGTLRTSHRRAYEEEMPQVTRENIVRALLFLFTAPLLVLFDSPLVNRGIALVSVARFRQSVKGSAQHLILLLMSLGVRATIIGFGVAVDAIVIYCGLLFKLFDLAIDAVQLSRQTRARYAQTDN</sequence>
<comment type="caution">
    <text evidence="2">The sequence shown here is derived from an EMBL/GenBank/DDBJ whole genome shotgun (WGS) entry which is preliminary data.</text>
</comment>
<evidence type="ECO:0000256" key="1">
    <source>
        <dbReference type="SAM" id="MobiDB-lite"/>
    </source>
</evidence>